<organism evidence="7 8">
    <name type="scientific">Weissella confusa</name>
    <name type="common">Lactobacillus confusus</name>
    <dbReference type="NCBI Taxonomy" id="1583"/>
    <lineage>
        <taxon>Bacteria</taxon>
        <taxon>Bacillati</taxon>
        <taxon>Bacillota</taxon>
        <taxon>Bacilli</taxon>
        <taxon>Lactobacillales</taxon>
        <taxon>Lactobacillaceae</taxon>
        <taxon>Weissella</taxon>
    </lineage>
</organism>
<dbReference type="EMBL" id="JAAOCP010000005">
    <property type="protein sequence ID" value="MBJ7638791.1"/>
    <property type="molecule type" value="Genomic_DNA"/>
</dbReference>
<name>A0A329G5L5_WEICO</name>
<dbReference type="GO" id="GO:0006508">
    <property type="term" value="P:proteolysis"/>
    <property type="evidence" value="ECO:0007669"/>
    <property type="project" value="UniProtKB-KW"/>
</dbReference>
<accession>A0A329G5L5</accession>
<dbReference type="EMBL" id="JAAOCX010000008">
    <property type="protein sequence ID" value="MBJ7632827.1"/>
    <property type="molecule type" value="Genomic_DNA"/>
</dbReference>
<feature type="active site" description="Proton donor/acceptor" evidence="4">
    <location>
        <position position="135"/>
    </location>
</feature>
<evidence type="ECO:0000313" key="8">
    <source>
        <dbReference type="Proteomes" id="UP000728106"/>
    </source>
</evidence>
<dbReference type="Proteomes" id="UP000808038">
    <property type="component" value="Unassembled WGS sequence"/>
</dbReference>
<evidence type="ECO:0000256" key="1">
    <source>
        <dbReference type="ARBA" id="ARBA00022670"/>
    </source>
</evidence>
<dbReference type="RefSeq" id="WP_112464011.1">
    <property type="nucleotide sequence ID" value="NZ_ALXH01000112.1"/>
</dbReference>
<evidence type="ECO:0000256" key="4">
    <source>
        <dbReference type="PIRSR" id="PIRSR605754-1"/>
    </source>
</evidence>
<dbReference type="GO" id="GO:0008234">
    <property type="term" value="F:cysteine-type peptidase activity"/>
    <property type="evidence" value="ECO:0007669"/>
    <property type="project" value="UniProtKB-KW"/>
</dbReference>
<dbReference type="InterPro" id="IPR023365">
    <property type="entry name" value="Sortase_dom-sf"/>
</dbReference>
<feature type="transmembrane region" description="Helical" evidence="5">
    <location>
        <begin position="12"/>
        <end position="30"/>
    </location>
</feature>
<dbReference type="Gene3D" id="2.40.260.10">
    <property type="entry name" value="Sortase"/>
    <property type="match status" value="1"/>
</dbReference>
<evidence type="ECO:0000313" key="7">
    <source>
        <dbReference type="EMBL" id="MBJ7638791.1"/>
    </source>
</evidence>
<protein>
    <submittedName>
        <fullName evidence="7">Class A sortase</fullName>
    </submittedName>
</protein>
<dbReference type="CDD" id="cd06165">
    <property type="entry name" value="Sortase_A"/>
    <property type="match status" value="1"/>
</dbReference>
<dbReference type="Pfam" id="PF04203">
    <property type="entry name" value="Sortase"/>
    <property type="match status" value="1"/>
</dbReference>
<proteinExistence type="predicted"/>
<reference evidence="7" key="1">
    <citation type="submission" date="2020-02" db="EMBL/GenBank/DDBJ databases">
        <authorList>
            <person name="Fontana A."/>
            <person name="Patrone V."/>
            <person name="Morelli L."/>
        </authorList>
    </citation>
    <scope>NUCLEOTIDE SEQUENCE</scope>
    <source>
        <strain evidence="6">CCUG 30943</strain>
        <strain evidence="7">CCUG 43002</strain>
    </source>
</reference>
<keyword evidence="2" id="KW-0378">Hydrolase</keyword>
<sequence length="241" mass="27220">MSEKKKKKKFAWLKWLGVLLILIISLGLIFHNEIANFTLKSFEPQVTKQSIKAGQKEKKQANYDWQKVGALTAQQVLQARLNSDKINFIGFVAVPEVGISVPISNGTTDLNLSLGAGTMFPDEVMGEGNYALASHFIPGDSGRDLLFSPLYYKGKVGQDIYLTDMNKVYRYKAVDFKVIQPTDVDWVYPVEGKKLVTLITCDYTAERGRIMMRGELQGVKTWAETPKDIQKAFTTDNRWIK</sequence>
<dbReference type="InterPro" id="IPR005754">
    <property type="entry name" value="Sortase"/>
</dbReference>
<feature type="active site" description="Acyl-thioester intermediate" evidence="4">
    <location>
        <position position="201"/>
    </location>
</feature>
<comment type="caution">
    <text evidence="7">The sequence shown here is derived from an EMBL/GenBank/DDBJ whole genome shotgun (WGS) entry which is preliminary data.</text>
</comment>
<dbReference type="Proteomes" id="UP000728106">
    <property type="component" value="Unassembled WGS sequence"/>
</dbReference>
<keyword evidence="5" id="KW-0472">Membrane</keyword>
<keyword evidence="3" id="KW-0788">Thiol protease</keyword>
<evidence type="ECO:0000256" key="5">
    <source>
        <dbReference type="SAM" id="Phobius"/>
    </source>
</evidence>
<evidence type="ECO:0000256" key="3">
    <source>
        <dbReference type="ARBA" id="ARBA00022807"/>
    </source>
</evidence>
<keyword evidence="8" id="KW-1185">Reference proteome</keyword>
<dbReference type="SUPFAM" id="SSF63817">
    <property type="entry name" value="Sortase"/>
    <property type="match status" value="1"/>
</dbReference>
<dbReference type="NCBIfam" id="TIGR01076">
    <property type="entry name" value="sortase_fam"/>
    <property type="match status" value="1"/>
</dbReference>
<keyword evidence="5" id="KW-0812">Transmembrane</keyword>
<reference evidence="7 8" key="2">
    <citation type="journal article" date="2021" name="Int. J. Food Microbiol.">
        <title>Safety demonstration of a microbial species for use in the food chain: Weissella confusa.</title>
        <authorList>
            <person name="Bourdichon F."/>
            <person name="Patrone V."/>
            <person name="Fontana A."/>
            <person name="Milani G."/>
            <person name="Morelli L."/>
        </authorList>
    </citation>
    <scope>NUCLEOTIDE SEQUENCE [LARGE SCALE GENOMIC DNA]</scope>
    <source>
        <strain evidence="6">CCUG 30943</strain>
        <strain evidence="7 8">CCUG 43002</strain>
    </source>
</reference>
<dbReference type="AlphaFoldDB" id="A0A329G5L5"/>
<keyword evidence="5" id="KW-1133">Transmembrane helix</keyword>
<gene>
    <name evidence="7" type="ORF">HAU20_05225</name>
    <name evidence="6" type="ORF">HAU43_06985</name>
</gene>
<evidence type="ECO:0000256" key="2">
    <source>
        <dbReference type="ARBA" id="ARBA00022801"/>
    </source>
</evidence>
<evidence type="ECO:0000313" key="6">
    <source>
        <dbReference type="EMBL" id="MBJ7632827.1"/>
    </source>
</evidence>
<keyword evidence="1" id="KW-0645">Protease</keyword>
<dbReference type="InterPro" id="IPR042007">
    <property type="entry name" value="Sortase_A"/>
</dbReference>